<dbReference type="NCBIfam" id="TIGR00671">
    <property type="entry name" value="baf"/>
    <property type="match status" value="1"/>
</dbReference>
<evidence type="ECO:0000256" key="16">
    <source>
        <dbReference type="HAMAP-Rule" id="MF_01274"/>
    </source>
</evidence>
<dbReference type="GO" id="GO:0005524">
    <property type="term" value="F:ATP binding"/>
    <property type="evidence" value="ECO:0007669"/>
    <property type="project" value="UniProtKB-UniRule"/>
</dbReference>
<feature type="binding site" evidence="16">
    <location>
        <position position="82"/>
    </location>
    <ligand>
        <name>substrate</name>
    </ligand>
</feature>
<evidence type="ECO:0000256" key="12">
    <source>
        <dbReference type="ARBA" id="ARBA00022958"/>
    </source>
</evidence>
<feature type="binding site" evidence="16">
    <location>
        <position position="115"/>
    </location>
    <ligand>
        <name>ATP</name>
        <dbReference type="ChEBI" id="CHEBI:30616"/>
    </ligand>
</feature>
<dbReference type="GO" id="GO:0015937">
    <property type="term" value="P:coenzyme A biosynthetic process"/>
    <property type="evidence" value="ECO:0007669"/>
    <property type="project" value="UniProtKB-UniRule"/>
</dbReference>
<evidence type="ECO:0000256" key="3">
    <source>
        <dbReference type="ARBA" id="ARBA00004496"/>
    </source>
</evidence>
<evidence type="ECO:0000256" key="6">
    <source>
        <dbReference type="ARBA" id="ARBA00012102"/>
    </source>
</evidence>
<sequence>MKNVAIDLGNTRSKTALFEDNRLVEGLETTDQDLLLRTIESYNADNFIVSSVRKDTDLLAGKLPKKPLIFDNNVPVPIENCYKSPQTLGTDRLAAAIGAKALFPDKPCLVIDLGTCITYDFVTADNKFMGGMIAPGVKMRLKAMHEFTQKLPLVEWKPEQEVPITATTTEEAILSGAVNGVKGEIHSLREYYQILHPDLQTILCGGDSIYFENIKKAGTFAIPKLVLYGLNQILMYNLPMASN</sequence>
<comment type="catalytic activity">
    <reaction evidence="1 16">
        <text>(R)-pantothenate + ATP = (R)-4'-phosphopantothenate + ADP + H(+)</text>
        <dbReference type="Rhea" id="RHEA:16373"/>
        <dbReference type="ChEBI" id="CHEBI:10986"/>
        <dbReference type="ChEBI" id="CHEBI:15378"/>
        <dbReference type="ChEBI" id="CHEBI:29032"/>
        <dbReference type="ChEBI" id="CHEBI:30616"/>
        <dbReference type="ChEBI" id="CHEBI:456216"/>
        <dbReference type="EC" id="2.7.1.33"/>
    </reaction>
</comment>
<dbReference type="PANTHER" id="PTHR34265">
    <property type="entry name" value="TYPE III PANTOTHENATE KINASE"/>
    <property type="match status" value="1"/>
</dbReference>
<evidence type="ECO:0000256" key="4">
    <source>
        <dbReference type="ARBA" id="ARBA00005225"/>
    </source>
</evidence>
<accession>A0A2N3IHB9</accession>
<dbReference type="InterPro" id="IPR004619">
    <property type="entry name" value="Type_III_PanK"/>
</dbReference>
<keyword evidence="7 16" id="KW-0963">Cytoplasm</keyword>
<dbReference type="GO" id="GO:0046872">
    <property type="term" value="F:metal ion binding"/>
    <property type="evidence" value="ECO:0007669"/>
    <property type="project" value="UniProtKB-KW"/>
</dbReference>
<evidence type="ECO:0000256" key="7">
    <source>
        <dbReference type="ARBA" id="ARBA00022490"/>
    </source>
</evidence>
<evidence type="ECO:0000256" key="13">
    <source>
        <dbReference type="ARBA" id="ARBA00022993"/>
    </source>
</evidence>
<evidence type="ECO:0000256" key="14">
    <source>
        <dbReference type="ARBA" id="ARBA00038036"/>
    </source>
</evidence>
<dbReference type="SUPFAM" id="SSF53067">
    <property type="entry name" value="Actin-like ATPase domain"/>
    <property type="match status" value="2"/>
</dbReference>
<evidence type="ECO:0000256" key="9">
    <source>
        <dbReference type="ARBA" id="ARBA00022741"/>
    </source>
</evidence>
<dbReference type="InterPro" id="IPR043129">
    <property type="entry name" value="ATPase_NBD"/>
</dbReference>
<comment type="pathway">
    <text evidence="4 16">Cofactor biosynthesis; coenzyme A biosynthesis; CoA from (R)-pantothenate: step 1/5.</text>
</comment>
<gene>
    <name evidence="16" type="primary">coaX</name>
    <name evidence="17" type="ORF">Rain11_1205</name>
</gene>
<proteinExistence type="inferred from homology"/>
<feature type="binding site" evidence="16">
    <location>
        <position position="169"/>
    </location>
    <ligand>
        <name>substrate</name>
    </ligand>
</feature>
<comment type="function">
    <text evidence="16">Catalyzes the phosphorylation of pantothenate (Pan), the first step in CoA biosynthesis.</text>
</comment>
<dbReference type="UniPathway" id="UPA00241">
    <property type="reaction ID" value="UER00352"/>
</dbReference>
<organism evidence="17 18">
    <name type="scientific">Raineya orbicola</name>
    <dbReference type="NCBI Taxonomy" id="2016530"/>
    <lineage>
        <taxon>Bacteria</taxon>
        <taxon>Pseudomonadati</taxon>
        <taxon>Bacteroidota</taxon>
        <taxon>Cytophagia</taxon>
        <taxon>Cytophagales</taxon>
        <taxon>Raineyaceae</taxon>
        <taxon>Raineya</taxon>
    </lineage>
</organism>
<keyword evidence="10 16" id="KW-0418">Kinase</keyword>
<dbReference type="PANTHER" id="PTHR34265:SF1">
    <property type="entry name" value="TYPE III PANTOTHENATE KINASE"/>
    <property type="match status" value="1"/>
</dbReference>
<keyword evidence="9 16" id="KW-0547">Nucleotide-binding</keyword>
<keyword evidence="13 16" id="KW-0173">Coenzyme A biosynthesis</keyword>
<comment type="cofactor">
    <cofactor evidence="2">
        <name>K(+)</name>
        <dbReference type="ChEBI" id="CHEBI:29103"/>
    </cofactor>
</comment>
<evidence type="ECO:0000256" key="10">
    <source>
        <dbReference type="ARBA" id="ARBA00022777"/>
    </source>
</evidence>
<comment type="cofactor">
    <cofactor evidence="16">
        <name>NH4(+)</name>
        <dbReference type="ChEBI" id="CHEBI:28938"/>
    </cofactor>
    <cofactor evidence="16">
        <name>K(+)</name>
        <dbReference type="ChEBI" id="CHEBI:29103"/>
    </cofactor>
    <text evidence="16">A monovalent cation. Ammonium or potassium.</text>
</comment>
<dbReference type="RefSeq" id="WP_101358473.1">
    <property type="nucleotide sequence ID" value="NZ_NKXO01000016.1"/>
</dbReference>
<comment type="subunit">
    <text evidence="5 16">Homodimer.</text>
</comment>
<keyword evidence="8 16" id="KW-0808">Transferase</keyword>
<protein>
    <recommendedName>
        <fullName evidence="15 16">Type III pantothenate kinase</fullName>
        <ecNumber evidence="6 16">2.7.1.33</ecNumber>
    </recommendedName>
    <alternativeName>
        <fullName evidence="16">PanK-III</fullName>
    </alternativeName>
    <alternativeName>
        <fullName evidence="16">Pantothenic acid kinase</fullName>
    </alternativeName>
</protein>
<feature type="binding site" evidence="16">
    <location>
        <position position="112"/>
    </location>
    <ligand>
        <name>K(+)</name>
        <dbReference type="ChEBI" id="CHEBI:29103"/>
    </ligand>
</feature>
<evidence type="ECO:0000256" key="8">
    <source>
        <dbReference type="ARBA" id="ARBA00022679"/>
    </source>
</evidence>
<dbReference type="Pfam" id="PF03309">
    <property type="entry name" value="Pan_kinase"/>
    <property type="match status" value="1"/>
</dbReference>
<evidence type="ECO:0000256" key="5">
    <source>
        <dbReference type="ARBA" id="ARBA00011738"/>
    </source>
</evidence>
<dbReference type="CDD" id="cd24015">
    <property type="entry name" value="ASKHA_NBD_PanK-III"/>
    <property type="match status" value="1"/>
</dbReference>
<comment type="similarity">
    <text evidence="14 16">Belongs to the type III pantothenate kinase family.</text>
</comment>
<evidence type="ECO:0000256" key="2">
    <source>
        <dbReference type="ARBA" id="ARBA00001958"/>
    </source>
</evidence>
<keyword evidence="12 16" id="KW-0630">Potassium</keyword>
<evidence type="ECO:0000313" key="17">
    <source>
        <dbReference type="EMBL" id="PKQ69750.1"/>
    </source>
</evidence>
<comment type="caution">
    <text evidence="17">The sequence shown here is derived from an EMBL/GenBank/DDBJ whole genome shotgun (WGS) entry which is preliminary data.</text>
</comment>
<reference evidence="17 18" key="1">
    <citation type="submission" date="2017-06" db="EMBL/GenBank/DDBJ databases">
        <title>Raineya orbicola gen. nov., sp. nov. a slightly thermophilic bacterium of the phylum Bacteroidetes and the description of Raineyaceae fam. nov.</title>
        <authorList>
            <person name="Albuquerque L."/>
            <person name="Polonia A.R.M."/>
            <person name="Barroso C."/>
            <person name="Froufe H.J.C."/>
            <person name="Lage O."/>
            <person name="Lobo-Da-Cunha A."/>
            <person name="Egas C."/>
            <person name="Da Costa M.S."/>
        </authorList>
    </citation>
    <scope>NUCLEOTIDE SEQUENCE [LARGE SCALE GENOMIC DNA]</scope>
    <source>
        <strain evidence="17 18">SPSPC-11</strain>
    </source>
</reference>
<evidence type="ECO:0000313" key="18">
    <source>
        <dbReference type="Proteomes" id="UP000233387"/>
    </source>
</evidence>
<dbReference type="GO" id="GO:0005737">
    <property type="term" value="C:cytoplasm"/>
    <property type="evidence" value="ECO:0007669"/>
    <property type="project" value="UniProtKB-SubCell"/>
</dbReference>
<dbReference type="HAMAP" id="MF_01274">
    <property type="entry name" value="Pantothen_kinase_3"/>
    <property type="match status" value="1"/>
</dbReference>
<dbReference type="Gene3D" id="3.30.420.40">
    <property type="match status" value="1"/>
</dbReference>
<dbReference type="EC" id="2.7.1.33" evidence="6 16"/>
<dbReference type="GO" id="GO:0004594">
    <property type="term" value="F:pantothenate kinase activity"/>
    <property type="evidence" value="ECO:0007669"/>
    <property type="project" value="UniProtKB-UniRule"/>
</dbReference>
<feature type="active site" description="Proton acceptor" evidence="16">
    <location>
        <position position="91"/>
    </location>
</feature>
<dbReference type="Proteomes" id="UP000233387">
    <property type="component" value="Unassembled WGS sequence"/>
</dbReference>
<comment type="subcellular location">
    <subcellularLocation>
        <location evidence="3 16">Cytoplasm</location>
    </subcellularLocation>
</comment>
<dbReference type="EMBL" id="NKXO01000016">
    <property type="protein sequence ID" value="PKQ69750.1"/>
    <property type="molecule type" value="Genomic_DNA"/>
</dbReference>
<keyword evidence="18" id="KW-1185">Reference proteome</keyword>
<keyword evidence="11 16" id="KW-0067">ATP-binding</keyword>
<evidence type="ECO:0000256" key="15">
    <source>
        <dbReference type="ARBA" id="ARBA00040883"/>
    </source>
</evidence>
<evidence type="ECO:0000256" key="1">
    <source>
        <dbReference type="ARBA" id="ARBA00001206"/>
    </source>
</evidence>
<evidence type="ECO:0000256" key="11">
    <source>
        <dbReference type="ARBA" id="ARBA00022840"/>
    </source>
</evidence>
<name>A0A2N3IHB9_9BACT</name>
<dbReference type="AlphaFoldDB" id="A0A2N3IHB9"/>
<feature type="binding site" evidence="16">
    <location>
        <begin position="89"/>
        <end position="92"/>
    </location>
    <ligand>
        <name>substrate</name>
    </ligand>
</feature>
<keyword evidence="16" id="KW-0479">Metal-binding</keyword>
<feature type="binding site" evidence="16">
    <location>
        <begin position="7"/>
        <end position="14"/>
    </location>
    <ligand>
        <name>ATP</name>
        <dbReference type="ChEBI" id="CHEBI:30616"/>
    </ligand>
</feature>